<dbReference type="Proteomes" id="UP000830768">
    <property type="component" value="Chromosome 2"/>
</dbReference>
<keyword evidence="2" id="KW-1185">Reference proteome</keyword>
<protein>
    <submittedName>
        <fullName evidence="1">Uncharacterized protein</fullName>
    </submittedName>
</protein>
<dbReference type="EMBL" id="CP090031">
    <property type="protein sequence ID" value="UPK90733.1"/>
    <property type="molecule type" value="Genomic_DNA"/>
</dbReference>
<gene>
    <name evidence="1" type="ORF">LCI18_001668</name>
</gene>
<evidence type="ECO:0000313" key="2">
    <source>
        <dbReference type="Proteomes" id="UP000830768"/>
    </source>
</evidence>
<sequence>MQRAQFDIEYTTSGAWQAVLSARLPRPWQLICEQAPDDSRRRVDMSVIRLSANEETLEPVMYIEVKRSGGSLKEVELQGKNAGTRAIAEGSLTGIFIMTIWDLQPLFGSPKEANKEEYTDLRSYQDALQLQYSISMIQRETPLRVAPMLPSQPQMNWEQPPPDWGLPQMPDDTYIEYPVEPDPGSSSAGADATSSSKHVAIDTDGATDELGGEESGVEDGIEPSGGKGKGKQKKSEKGRREIKVKRVGGLRTKYEFTDAKGKTMTTTKGDWVEKKSDGVARSNLLFISVAVAFRILLCPRLARRGLTLARLEDPRPSCRKKPFRVHHRLRQDDSTKLIHLDLRGAFIQLAHFGWMNNLKRKYVGQVVLGKSP</sequence>
<evidence type="ECO:0000313" key="1">
    <source>
        <dbReference type="EMBL" id="UPK90733.1"/>
    </source>
</evidence>
<organism evidence="1 2">
    <name type="scientific">Fusarium solani subsp. cucurbitae</name>
    <name type="common">Neocosmosporum cucurbitae</name>
    <dbReference type="NCBI Taxonomy" id="2747967"/>
    <lineage>
        <taxon>Eukaryota</taxon>
        <taxon>Fungi</taxon>
        <taxon>Dikarya</taxon>
        <taxon>Ascomycota</taxon>
        <taxon>Pezizomycotina</taxon>
        <taxon>Sordariomycetes</taxon>
        <taxon>Hypocreomycetidae</taxon>
        <taxon>Hypocreales</taxon>
        <taxon>Nectriaceae</taxon>
        <taxon>Fusarium</taxon>
        <taxon>Fusarium solani species complex</taxon>
    </lineage>
</organism>
<proteinExistence type="predicted"/>
<name>A0ACD3YPE5_FUSSC</name>
<reference evidence="1" key="1">
    <citation type="submission" date="2021-11" db="EMBL/GenBank/DDBJ databases">
        <title>Fusarium solani-melongenae Genome sequencing and assembly.</title>
        <authorList>
            <person name="Xie S."/>
            <person name="Huang L."/>
            <person name="Zhang X."/>
        </authorList>
    </citation>
    <scope>NUCLEOTIDE SEQUENCE</scope>
    <source>
        <strain evidence="1">CRI 24-3</strain>
    </source>
</reference>
<accession>A0ACD3YPE5</accession>